<dbReference type="InterPro" id="IPR052553">
    <property type="entry name" value="CbiG_hydrolase"/>
</dbReference>
<accession>A0A6N7ISM4</accession>
<dbReference type="RefSeq" id="WP_152947493.1">
    <property type="nucleotide sequence ID" value="NZ_WHYR01000037.1"/>
</dbReference>
<gene>
    <name evidence="4" type="ORF">GFC01_12575</name>
</gene>
<comment type="caution">
    <text evidence="4">The sequence shown here is derived from an EMBL/GenBank/DDBJ whole genome shotgun (WGS) entry which is preliminary data.</text>
</comment>
<evidence type="ECO:0000259" key="1">
    <source>
        <dbReference type="Pfam" id="PF01890"/>
    </source>
</evidence>
<dbReference type="EMBL" id="WHYR01000037">
    <property type="protein sequence ID" value="MQL53074.1"/>
    <property type="molecule type" value="Genomic_DNA"/>
</dbReference>
<dbReference type="GO" id="GO:0009236">
    <property type="term" value="P:cobalamin biosynthetic process"/>
    <property type="evidence" value="ECO:0007669"/>
    <property type="project" value="InterPro"/>
</dbReference>
<dbReference type="InterPro" id="IPR002750">
    <property type="entry name" value="CobE/GbiG_C"/>
</dbReference>
<dbReference type="PANTHER" id="PTHR37477:SF1">
    <property type="entry name" value="COBALT-PRECORRIN-5A HYDROLASE"/>
    <property type="match status" value="1"/>
</dbReference>
<dbReference type="AlphaFoldDB" id="A0A6N7ISM4"/>
<dbReference type="PANTHER" id="PTHR37477">
    <property type="entry name" value="COBALT-PRECORRIN-5A HYDROLASE"/>
    <property type="match status" value="1"/>
</dbReference>
<organism evidence="4 5">
    <name type="scientific">Desulfofundulus thermobenzoicus</name>
    <dbReference type="NCBI Taxonomy" id="29376"/>
    <lineage>
        <taxon>Bacteria</taxon>
        <taxon>Bacillati</taxon>
        <taxon>Bacillota</taxon>
        <taxon>Clostridia</taxon>
        <taxon>Eubacteriales</taxon>
        <taxon>Peptococcaceae</taxon>
        <taxon>Desulfofundulus</taxon>
    </lineage>
</organism>
<dbReference type="InterPro" id="IPR038029">
    <property type="entry name" value="GbiG_N_sf"/>
</dbReference>
<dbReference type="SUPFAM" id="SSF159664">
    <property type="entry name" value="CobE/GbiG C-terminal domain-like"/>
    <property type="match status" value="1"/>
</dbReference>
<evidence type="ECO:0000259" key="2">
    <source>
        <dbReference type="Pfam" id="PF11760"/>
    </source>
</evidence>
<evidence type="ECO:0000259" key="3">
    <source>
        <dbReference type="Pfam" id="PF11761"/>
    </source>
</evidence>
<feature type="domain" description="CobE/GbiG C-terminal" evidence="1">
    <location>
        <begin position="226"/>
        <end position="348"/>
    </location>
</feature>
<evidence type="ECO:0000313" key="5">
    <source>
        <dbReference type="Proteomes" id="UP000441717"/>
    </source>
</evidence>
<proteinExistence type="predicted"/>
<dbReference type="Pfam" id="PF11761">
    <property type="entry name" value="CbiG_mid"/>
    <property type="match status" value="1"/>
</dbReference>
<dbReference type="Pfam" id="PF01890">
    <property type="entry name" value="CbiG_C"/>
    <property type="match status" value="1"/>
</dbReference>
<dbReference type="InterPro" id="IPR036518">
    <property type="entry name" value="CobE/GbiG_C_sf"/>
</dbReference>
<name>A0A6N7ISM4_9FIRM</name>
<dbReference type="InterPro" id="IPR021745">
    <property type="entry name" value="CbiG_mid"/>
</dbReference>
<dbReference type="Gene3D" id="3.40.50.11220">
    <property type="match status" value="1"/>
</dbReference>
<dbReference type="Pfam" id="PF11760">
    <property type="entry name" value="CbiG_N"/>
    <property type="match status" value="1"/>
</dbReference>
<dbReference type="Gene3D" id="3.30.420.180">
    <property type="entry name" value="CobE/GbiG C-terminal domain"/>
    <property type="match status" value="1"/>
</dbReference>
<dbReference type="InterPro" id="IPR021744">
    <property type="entry name" value="CbiG_N"/>
</dbReference>
<keyword evidence="5" id="KW-1185">Reference proteome</keyword>
<protein>
    <submittedName>
        <fullName evidence="4">Cobalamin biosynthesis protein CbiG</fullName>
    </submittedName>
</protein>
<evidence type="ECO:0000313" key="4">
    <source>
        <dbReference type="EMBL" id="MQL53074.1"/>
    </source>
</evidence>
<dbReference type="SUPFAM" id="SSF159672">
    <property type="entry name" value="CbiG N-terminal domain-like"/>
    <property type="match status" value="1"/>
</dbReference>
<feature type="domain" description="Cobalamin synthesis G N-terminal" evidence="2">
    <location>
        <begin position="53"/>
        <end position="133"/>
    </location>
</feature>
<dbReference type="OrthoDB" id="9781023at2"/>
<reference evidence="4 5" key="1">
    <citation type="submission" date="2019-10" db="EMBL/GenBank/DDBJ databases">
        <title>Comparative genomics of sulfur disproportionating microorganisms.</title>
        <authorList>
            <person name="Ward L.M."/>
            <person name="Bertran E."/>
            <person name="Johnston D."/>
        </authorList>
    </citation>
    <scope>NUCLEOTIDE SEQUENCE [LARGE SCALE GENOMIC DNA]</scope>
    <source>
        <strain evidence="4 5">DSM 14055</strain>
    </source>
</reference>
<sequence>MTITVIAITRNGVSLGERVAHALRARKHRVRLLIPARFRGKEGEPLDGPLARVLEREFRSSRGLVLIMALGIVVRLLAPLLRNKRVDPAVVVMDEGGKFAISTLSGHLGGANELARQLAADLGVIPVITTATDVQDLPAVDTMAREFSLVLEPFAAVRQVNAALVNGERVVLCSEVPLPVQHSPGLEVIPWDQLDDCRPAGWLVLITNRLMSLPHDQILFLRPKNLVAGIGCRRGVAPELIRGAITGALQMARRSPLSLRALATVDLRAQEPGLLTVAGEMDLPLLSFTREQIDLVFRENPGIFQHSHFVREKIGVGGVCEPVTMLAAPGARLILPKTRWPGVTVALAEESSGWWERDRGL</sequence>
<feature type="domain" description="Cobalamin biosynthesis central region" evidence="3">
    <location>
        <begin position="138"/>
        <end position="223"/>
    </location>
</feature>
<dbReference type="Proteomes" id="UP000441717">
    <property type="component" value="Unassembled WGS sequence"/>
</dbReference>